<evidence type="ECO:0000313" key="5">
    <source>
        <dbReference type="EMBL" id="TDW06887.1"/>
    </source>
</evidence>
<dbReference type="GO" id="GO:0016887">
    <property type="term" value="F:ATP hydrolysis activity"/>
    <property type="evidence" value="ECO:0007669"/>
    <property type="project" value="TreeGrafter"/>
</dbReference>
<dbReference type="PROSITE" id="PS00662">
    <property type="entry name" value="T2SP_E"/>
    <property type="match status" value="1"/>
</dbReference>
<keyword evidence="3" id="KW-0067">ATP-binding</keyword>
<dbReference type="SUPFAM" id="SSF160246">
    <property type="entry name" value="EspE N-terminal domain-like"/>
    <property type="match status" value="1"/>
</dbReference>
<dbReference type="GO" id="GO:0005886">
    <property type="term" value="C:plasma membrane"/>
    <property type="evidence" value="ECO:0007669"/>
    <property type="project" value="TreeGrafter"/>
</dbReference>
<name>A0A4R7Z651_9FIRM</name>
<gene>
    <name evidence="5" type="ORF">C8C77_10314</name>
</gene>
<organism evidence="5 6">
    <name type="scientific">Halanaerobium saccharolyticum</name>
    <dbReference type="NCBI Taxonomy" id="43595"/>
    <lineage>
        <taxon>Bacteria</taxon>
        <taxon>Bacillati</taxon>
        <taxon>Bacillota</taxon>
        <taxon>Clostridia</taxon>
        <taxon>Halanaerobiales</taxon>
        <taxon>Halanaerobiaceae</taxon>
        <taxon>Halanaerobium</taxon>
    </lineage>
</organism>
<comment type="caution">
    <text evidence="5">The sequence shown here is derived from an EMBL/GenBank/DDBJ whole genome shotgun (WGS) entry which is preliminary data.</text>
</comment>
<reference evidence="5 6" key="1">
    <citation type="submission" date="2019-03" db="EMBL/GenBank/DDBJ databases">
        <title>Subsurface microbial communities from deep shales in Ohio and West Virginia, USA.</title>
        <authorList>
            <person name="Wrighton K."/>
        </authorList>
    </citation>
    <scope>NUCLEOTIDE SEQUENCE [LARGE SCALE GENOMIC DNA]</scope>
    <source>
        <strain evidence="5 6">MSL9.2</strain>
    </source>
</reference>
<dbReference type="PANTHER" id="PTHR30258:SF1">
    <property type="entry name" value="PROTEIN TRANSPORT PROTEIN HOFB HOMOLOG"/>
    <property type="match status" value="1"/>
</dbReference>
<dbReference type="EMBL" id="SODA01000003">
    <property type="protein sequence ID" value="TDW06887.1"/>
    <property type="molecule type" value="Genomic_DNA"/>
</dbReference>
<dbReference type="PANTHER" id="PTHR30258">
    <property type="entry name" value="TYPE II SECRETION SYSTEM PROTEIN GSPE-RELATED"/>
    <property type="match status" value="1"/>
</dbReference>
<evidence type="ECO:0000256" key="1">
    <source>
        <dbReference type="ARBA" id="ARBA00006611"/>
    </source>
</evidence>
<feature type="domain" description="Bacterial type II secretion system protein E" evidence="4">
    <location>
        <begin position="377"/>
        <end position="391"/>
    </location>
</feature>
<comment type="similarity">
    <text evidence="1">Belongs to the GSP E family.</text>
</comment>
<dbReference type="OrthoDB" id="9808272at2"/>
<evidence type="ECO:0000256" key="3">
    <source>
        <dbReference type="ARBA" id="ARBA00022840"/>
    </source>
</evidence>
<dbReference type="InterPro" id="IPR037257">
    <property type="entry name" value="T2SS_E_N_sf"/>
</dbReference>
<protein>
    <submittedName>
        <fullName evidence="5">Type IV pilus assembly protein PilB</fullName>
    </submittedName>
</protein>
<evidence type="ECO:0000256" key="2">
    <source>
        <dbReference type="ARBA" id="ARBA00022741"/>
    </source>
</evidence>
<accession>A0A4R7Z651</accession>
<evidence type="ECO:0000259" key="4">
    <source>
        <dbReference type="PROSITE" id="PS00662"/>
    </source>
</evidence>
<dbReference type="SUPFAM" id="SSF52540">
    <property type="entry name" value="P-loop containing nucleoside triphosphate hydrolases"/>
    <property type="match status" value="1"/>
</dbReference>
<dbReference type="Gene3D" id="3.30.450.90">
    <property type="match status" value="1"/>
</dbReference>
<dbReference type="RefSeq" id="WP_111571195.1">
    <property type="nucleotide sequence ID" value="NZ_QLME01000003.1"/>
</dbReference>
<dbReference type="AlphaFoldDB" id="A0A4R7Z651"/>
<keyword evidence="2" id="KW-0547">Nucleotide-binding</keyword>
<dbReference type="GO" id="GO:0005524">
    <property type="term" value="F:ATP binding"/>
    <property type="evidence" value="ECO:0007669"/>
    <property type="project" value="UniProtKB-KW"/>
</dbReference>
<dbReference type="InterPro" id="IPR001482">
    <property type="entry name" value="T2SS/T4SS_dom"/>
</dbReference>
<evidence type="ECO:0000313" key="6">
    <source>
        <dbReference type="Proteomes" id="UP000294697"/>
    </source>
</evidence>
<dbReference type="Gene3D" id="3.40.50.300">
    <property type="entry name" value="P-loop containing nucleotide triphosphate hydrolases"/>
    <property type="match status" value="1"/>
</dbReference>
<dbReference type="CDD" id="cd01129">
    <property type="entry name" value="PulE-GspE-like"/>
    <property type="match status" value="1"/>
</dbReference>
<dbReference type="InterPro" id="IPR027417">
    <property type="entry name" value="P-loop_NTPase"/>
</dbReference>
<dbReference type="Pfam" id="PF00437">
    <property type="entry name" value="T2SSE"/>
    <property type="match status" value="1"/>
</dbReference>
<proteinExistence type="inferred from homology"/>
<dbReference type="Proteomes" id="UP000294697">
    <property type="component" value="Unassembled WGS sequence"/>
</dbReference>
<sequence>MQNFCEYLNNRYSISSDVWSKLNFYAKNKKTKLVIDYIKSKKIINEAELLQAMSSYFEIELFRNSKIKLDKNSALTLDLSQVKKDQILIISQNPKIISFGSIYPPDLFLEEKLKFKFKARIKFYLMSENEFKEAENFIYRSYFQVNQQELLKDLGDFKKIDSRDLDSLRSIVEDAPVVKLLNKILTEAISLKASDIHLEQKENHFKVRYRIDGILKSYYSLPGEIAAAVISRIKIISSMDITVRHLPQDGKMEFKFQETDYDIRTSIIPTIYGEKAVLRLLLRNEKLLEVKELNFDSYNLERFKKIFDFNSGIILLSGPTGSGKTTTLFSILNQLAAEKNNIITVENPVEYKLELLNQIEINEAQGLTFPIILRSILRQDPDIIMIGEIRDQETAEIAVRAAVTGHLVLSTIHTIDSISAVSRLIEMGIPPYLISSTLNAVVAQRLLRKLCPECSEKIKISQEDQNIFRQEKIDYIFQAEGCSNCDDGYRGRTPAAEILLINDQLRRLISQEADYSQLKEEALASGMLTLTNSALKKMKKGITTREEILRVIQI</sequence>